<evidence type="ECO:0000259" key="2">
    <source>
        <dbReference type="Pfam" id="PF18153"/>
    </source>
</evidence>
<evidence type="ECO:0000256" key="1">
    <source>
        <dbReference type="SAM" id="Phobius"/>
    </source>
</evidence>
<keyword evidence="1" id="KW-1133">Transmembrane helix</keyword>
<dbReference type="Proteomes" id="UP000468864">
    <property type="component" value="Unassembled WGS sequence"/>
</dbReference>
<sequence>MLEHEYTQLGGISRLNVGRWLGMISAMVSAAIVFVLLWSVNLAQSMGLPVNLPPSLLSLVGAGVVFSILAWLLNRHAWRWRLMQLVLQVPDLSGDWTCTGRTIETNVNPAYDWTGKVTIVQSWDKIRIRLKTDTSASNSKSAALIKDEADGWRIFYNYSNEPNIEQTELRTHKGFGEILFSKDLRSGDGEYFNGHGRYTFGTMKLEKIDNG</sequence>
<reference evidence="4 5" key="1">
    <citation type="submission" date="2019-12" db="EMBL/GenBank/DDBJ databases">
        <title>Rhizobium genotypes associated with high levels of biological nitrogen fixation by grain legumes in a temperate-maritime cropping system.</title>
        <authorList>
            <person name="Maluk M."/>
            <person name="Francesc Ferrando Molina F."/>
            <person name="Lopez Del Egido L."/>
            <person name="Lafos M."/>
            <person name="Langarica-Fuentes A."/>
            <person name="Gebre Yohannes G."/>
            <person name="Young M.W."/>
            <person name="Martin P."/>
            <person name="Gantlett R."/>
            <person name="Kenicer G."/>
            <person name="Hawes C."/>
            <person name="Begg G.S."/>
            <person name="Quilliam R.S."/>
            <person name="Squire G.R."/>
            <person name="Poole P.S."/>
            <person name="Young P.W."/>
            <person name="Iannetta P.M."/>
            <person name="James E.K."/>
        </authorList>
    </citation>
    <scope>NUCLEOTIDE SEQUENCE [LARGE SCALE GENOMIC DNA]</scope>
    <source>
        <strain evidence="4 5">JHI2449</strain>
    </source>
</reference>
<dbReference type="RefSeq" id="WP_163883556.1">
    <property type="nucleotide sequence ID" value="NZ_WUEP01000046.1"/>
</dbReference>
<evidence type="ECO:0000313" key="5">
    <source>
        <dbReference type="Proteomes" id="UP000468864"/>
    </source>
</evidence>
<evidence type="ECO:0000313" key="4">
    <source>
        <dbReference type="EMBL" id="NEH95861.1"/>
    </source>
</evidence>
<dbReference type="InterPro" id="IPR041208">
    <property type="entry name" value="Cap15"/>
</dbReference>
<name>A0A6N9ZRB8_9HYPH</name>
<gene>
    <name evidence="4" type="ORF">GR206_33475</name>
</gene>
<evidence type="ECO:0000259" key="3">
    <source>
        <dbReference type="Pfam" id="PF23471"/>
    </source>
</evidence>
<feature type="transmembrane region" description="Helical" evidence="1">
    <location>
        <begin position="52"/>
        <end position="73"/>
    </location>
</feature>
<dbReference type="AlphaFoldDB" id="A0A6N9ZRB8"/>
<organism evidence="4 5">
    <name type="scientific">Rhizobium laguerreae</name>
    <dbReference type="NCBI Taxonomy" id="1076926"/>
    <lineage>
        <taxon>Bacteria</taxon>
        <taxon>Pseudomonadati</taxon>
        <taxon>Pseudomonadota</taxon>
        <taxon>Alphaproteobacteria</taxon>
        <taxon>Hyphomicrobiales</taxon>
        <taxon>Rhizobiaceae</taxon>
        <taxon>Rhizobium/Agrobacterium group</taxon>
        <taxon>Rhizobium</taxon>
    </lineage>
</organism>
<accession>A0A6N9ZRB8</accession>
<dbReference type="EMBL" id="WUEP01000046">
    <property type="protein sequence ID" value="NEH95861.1"/>
    <property type="molecule type" value="Genomic_DNA"/>
</dbReference>
<dbReference type="Pfam" id="PF18153">
    <property type="entry name" value="Cap15_CD_rec"/>
    <property type="match status" value="1"/>
</dbReference>
<proteinExistence type="predicted"/>
<protein>
    <submittedName>
        <fullName evidence="4">Uncharacterized protein</fullName>
    </submittedName>
</protein>
<dbReference type="InterPro" id="IPR056338">
    <property type="entry name" value="Cap15-like_TM"/>
</dbReference>
<keyword evidence="1" id="KW-0472">Membrane</keyword>
<keyword evidence="1" id="KW-0812">Transmembrane</keyword>
<feature type="domain" description="Cap1-like TM helices" evidence="3">
    <location>
        <begin position="17"/>
        <end position="79"/>
    </location>
</feature>
<comment type="caution">
    <text evidence="4">The sequence shown here is derived from an EMBL/GenBank/DDBJ whole genome shotgun (WGS) entry which is preliminary data.</text>
</comment>
<feature type="domain" description="CD-NTase-associated protein 15" evidence="2">
    <location>
        <begin position="88"/>
        <end position="207"/>
    </location>
</feature>
<feature type="transmembrane region" description="Helical" evidence="1">
    <location>
        <begin position="20"/>
        <end position="40"/>
    </location>
</feature>
<dbReference type="Pfam" id="PF23471">
    <property type="entry name" value="Cap15_TM"/>
    <property type="match status" value="1"/>
</dbReference>